<dbReference type="InterPro" id="IPR022505">
    <property type="entry name" value="Exosortase_cyanobac"/>
</dbReference>
<keyword evidence="3" id="KW-0645">Protease</keyword>
<evidence type="ECO:0000256" key="5">
    <source>
        <dbReference type="ARBA" id="ARBA00022801"/>
    </source>
</evidence>
<dbReference type="InterPro" id="IPR026392">
    <property type="entry name" value="Exo/Archaeosortase_dom"/>
</dbReference>
<dbReference type="EC" id="3.4.22.-" evidence="9"/>
<dbReference type="Pfam" id="PF09721">
    <property type="entry name" value="Exosortase_EpsH"/>
    <property type="match status" value="1"/>
</dbReference>
<dbReference type="NCBIfam" id="TIGR03763">
    <property type="entry name" value="cyanoexo_CrtA"/>
    <property type="match status" value="1"/>
</dbReference>
<dbReference type="Proteomes" id="UP001232992">
    <property type="component" value="Unassembled WGS sequence"/>
</dbReference>
<evidence type="ECO:0000256" key="3">
    <source>
        <dbReference type="ARBA" id="ARBA00022670"/>
    </source>
</evidence>
<comment type="subcellular location">
    <subcellularLocation>
        <location evidence="1">Cell membrane</location>
        <topology evidence="1">Multi-pass membrane protein</topology>
    </subcellularLocation>
</comment>
<organism evidence="9 10">
    <name type="scientific">Roseofilum casamattae BLCC-M143</name>
    <dbReference type="NCBI Taxonomy" id="3022442"/>
    <lineage>
        <taxon>Bacteria</taxon>
        <taxon>Bacillati</taxon>
        <taxon>Cyanobacteriota</taxon>
        <taxon>Cyanophyceae</taxon>
        <taxon>Desertifilales</taxon>
        <taxon>Desertifilaceae</taxon>
        <taxon>Roseofilum</taxon>
        <taxon>Roseofilum casamattae</taxon>
    </lineage>
</organism>
<feature type="transmembrane region" description="Helical" evidence="8">
    <location>
        <begin position="207"/>
        <end position="232"/>
    </location>
</feature>
<evidence type="ECO:0000256" key="8">
    <source>
        <dbReference type="SAM" id="Phobius"/>
    </source>
</evidence>
<evidence type="ECO:0000256" key="6">
    <source>
        <dbReference type="ARBA" id="ARBA00022989"/>
    </source>
</evidence>
<evidence type="ECO:0000256" key="4">
    <source>
        <dbReference type="ARBA" id="ARBA00022692"/>
    </source>
</evidence>
<keyword evidence="6 8" id="KW-1133">Transmembrane helix</keyword>
<feature type="transmembrane region" description="Helical" evidence="8">
    <location>
        <begin position="35"/>
        <end position="50"/>
    </location>
</feature>
<evidence type="ECO:0000313" key="10">
    <source>
        <dbReference type="Proteomes" id="UP001232992"/>
    </source>
</evidence>
<keyword evidence="5 9" id="KW-0378">Hydrolase</keyword>
<comment type="caution">
    <text evidence="9">The sequence shown here is derived from an EMBL/GenBank/DDBJ whole genome shotgun (WGS) entry which is preliminary data.</text>
</comment>
<name>A0ABT7BXK9_9CYAN</name>
<protein>
    <submittedName>
        <fullName evidence="9">Cyanoexosortase A</fullName>
        <ecNumber evidence="9">3.4.22.-</ecNumber>
    </submittedName>
</protein>
<proteinExistence type="predicted"/>
<dbReference type="InterPro" id="IPR019127">
    <property type="entry name" value="Exosortase"/>
</dbReference>
<gene>
    <name evidence="9" type="primary">crtA</name>
    <name evidence="9" type="ORF">PMH09_10160</name>
</gene>
<sequence length="288" mass="31756">MYILTVKYLLLAIATSVLAIHLTVSWRFSSDLNQLSMMAFGGISLLSLLWEKHNNLTLKSGLKSSLLGSLLIGWIAVRSLSISAPDDVLREVSPLISGVGVALLASGFRGLKQYWRSLLILAIISVPATLLPGIIDSILGISLNTAKTVTFVLWYFGFEPVRQGTEIFWQTGGVEVNNSCSGINVTILLSQLAGILALRYSFSKISILLSFSSAIAITFMMNVMRIIVLLFLNARSQDSAFQYWHHGDGAQLFSTTIILIFGLVCYVLLKREELKQNGFHEVDPERLL</sequence>
<dbReference type="NCBIfam" id="TIGR04178">
    <property type="entry name" value="exo_archaeo"/>
    <property type="match status" value="1"/>
</dbReference>
<dbReference type="EMBL" id="JAQOSQ010000008">
    <property type="protein sequence ID" value="MDJ1183562.1"/>
    <property type="molecule type" value="Genomic_DNA"/>
</dbReference>
<keyword evidence="2" id="KW-1003">Cell membrane</keyword>
<keyword evidence="4 8" id="KW-0812">Transmembrane</keyword>
<evidence type="ECO:0000256" key="2">
    <source>
        <dbReference type="ARBA" id="ARBA00022475"/>
    </source>
</evidence>
<feature type="transmembrane region" description="Helical" evidence="8">
    <location>
        <begin position="118"/>
        <end position="143"/>
    </location>
</feature>
<accession>A0ABT7BXK9</accession>
<evidence type="ECO:0000313" key="9">
    <source>
        <dbReference type="EMBL" id="MDJ1183562.1"/>
    </source>
</evidence>
<reference evidence="9 10" key="1">
    <citation type="submission" date="2023-01" db="EMBL/GenBank/DDBJ databases">
        <title>Novel diversity within Roseofilum (Cyanobacteria; Desertifilaceae) from marine benthic mats with descriptions of four novel species.</title>
        <authorList>
            <person name="Wang Y."/>
            <person name="Berthold D.E."/>
            <person name="Hu J."/>
            <person name="Lefler F.W."/>
            <person name="Laughinghouse H.D. IV."/>
        </authorList>
    </citation>
    <scope>NUCLEOTIDE SEQUENCE [LARGE SCALE GENOMIC DNA]</scope>
    <source>
        <strain evidence="9 10">BLCC-M143</strain>
    </source>
</reference>
<feature type="transmembrane region" description="Helical" evidence="8">
    <location>
        <begin position="181"/>
        <end position="200"/>
    </location>
</feature>
<feature type="transmembrane region" description="Helical" evidence="8">
    <location>
        <begin position="92"/>
        <end position="111"/>
    </location>
</feature>
<dbReference type="GO" id="GO:0016787">
    <property type="term" value="F:hydrolase activity"/>
    <property type="evidence" value="ECO:0007669"/>
    <property type="project" value="UniProtKB-KW"/>
</dbReference>
<evidence type="ECO:0000256" key="1">
    <source>
        <dbReference type="ARBA" id="ARBA00004651"/>
    </source>
</evidence>
<feature type="transmembrane region" description="Helical" evidence="8">
    <location>
        <begin position="62"/>
        <end position="80"/>
    </location>
</feature>
<keyword evidence="7 8" id="KW-0472">Membrane</keyword>
<feature type="transmembrane region" description="Helical" evidence="8">
    <location>
        <begin position="252"/>
        <end position="269"/>
    </location>
</feature>
<keyword evidence="10" id="KW-1185">Reference proteome</keyword>
<dbReference type="RefSeq" id="WP_283758216.1">
    <property type="nucleotide sequence ID" value="NZ_JAQOSQ010000008.1"/>
</dbReference>
<evidence type="ECO:0000256" key="7">
    <source>
        <dbReference type="ARBA" id="ARBA00023136"/>
    </source>
</evidence>